<comment type="similarity">
    <text evidence="1">Belongs to the dTDP-4-dehydrorhamnose 3,5-epimerase family.</text>
</comment>
<dbReference type="RefSeq" id="WP_045175122.1">
    <property type="nucleotide sequence ID" value="NZ_CP139957.1"/>
</dbReference>
<dbReference type="EC" id="5.1.3.13" evidence="1"/>
<sequence>MYTINKTKLPGCVEIIPNIFDDHRGTSIKLYHSEIFKSLGIKDVLKEVLCVKSHKNVLRGLHYQKPPFCQAKLVSCLRGSIFDVVVDIRENSPTYGKFECFHIDSKKNNIVYVPVGFAHGYLVLEDDTIVLYNMSEIYSPEHEGGIRWDSLSIPWPIKNPILSDKDMNLPPFNDSIRISLNKRKR</sequence>
<dbReference type="InterPro" id="IPR011051">
    <property type="entry name" value="RmlC_Cupin_sf"/>
</dbReference>
<name>A0ABZ0U043_9FIRM</name>
<keyword evidence="1 2" id="KW-0413">Isomerase</keyword>
<dbReference type="Gene3D" id="2.60.120.10">
    <property type="entry name" value="Jelly Rolls"/>
    <property type="match status" value="1"/>
</dbReference>
<dbReference type="InterPro" id="IPR000888">
    <property type="entry name" value="RmlC-like"/>
</dbReference>
<organism evidence="2 3">
    <name type="scientific">Anaerocellum danielii</name>
    <dbReference type="NCBI Taxonomy" id="1387557"/>
    <lineage>
        <taxon>Bacteria</taxon>
        <taxon>Bacillati</taxon>
        <taxon>Bacillota</taxon>
        <taxon>Bacillota incertae sedis</taxon>
        <taxon>Caldicellulosiruptorales</taxon>
        <taxon>Caldicellulosiruptoraceae</taxon>
        <taxon>Anaerocellum</taxon>
    </lineage>
</organism>
<dbReference type="EMBL" id="CP139957">
    <property type="protein sequence ID" value="WPX07799.1"/>
    <property type="molecule type" value="Genomic_DNA"/>
</dbReference>
<dbReference type="InterPro" id="IPR014710">
    <property type="entry name" value="RmlC-like_jellyroll"/>
</dbReference>
<comment type="pathway">
    <text evidence="1">Carbohydrate biosynthesis; dTDP-L-rhamnose biosynthesis.</text>
</comment>
<dbReference type="PANTHER" id="PTHR21047:SF2">
    <property type="entry name" value="THYMIDINE DIPHOSPHO-4-KETO-RHAMNOSE 3,5-EPIMERASE"/>
    <property type="match status" value="1"/>
</dbReference>
<dbReference type="NCBIfam" id="TIGR01221">
    <property type="entry name" value="rmlC"/>
    <property type="match status" value="1"/>
</dbReference>
<dbReference type="CDD" id="cd00438">
    <property type="entry name" value="cupin_RmlC"/>
    <property type="match status" value="1"/>
</dbReference>
<dbReference type="GO" id="GO:0008830">
    <property type="term" value="F:dTDP-4-dehydrorhamnose 3,5-epimerase activity"/>
    <property type="evidence" value="ECO:0007669"/>
    <property type="project" value="UniProtKB-EC"/>
</dbReference>
<dbReference type="SUPFAM" id="SSF51182">
    <property type="entry name" value="RmlC-like cupins"/>
    <property type="match status" value="1"/>
</dbReference>
<evidence type="ECO:0000313" key="2">
    <source>
        <dbReference type="EMBL" id="WPX07799.1"/>
    </source>
</evidence>
<evidence type="ECO:0000313" key="3">
    <source>
        <dbReference type="Proteomes" id="UP001322744"/>
    </source>
</evidence>
<accession>A0ABZ0U043</accession>
<dbReference type="Proteomes" id="UP001322744">
    <property type="component" value="Chromosome"/>
</dbReference>
<dbReference type="Pfam" id="PF00908">
    <property type="entry name" value="dTDP_sugar_isom"/>
    <property type="match status" value="1"/>
</dbReference>
<comment type="function">
    <text evidence="1">Catalyzes the epimerization of the C3' and C5'positions of dTDP-6-deoxy-D-xylo-4-hexulose, forming dTDP-6-deoxy-L-lyxo-4-hexulose.</text>
</comment>
<keyword evidence="3" id="KW-1185">Reference proteome</keyword>
<protein>
    <recommendedName>
        <fullName evidence="1">dTDP-4-dehydrorhamnose 3,5-epimerase</fullName>
        <ecNumber evidence="1">5.1.3.13</ecNumber>
    </recommendedName>
    <alternativeName>
        <fullName evidence="1">Thymidine diphospho-4-keto-rhamnose 3,5-epimerase</fullName>
    </alternativeName>
</protein>
<evidence type="ECO:0000256" key="1">
    <source>
        <dbReference type="RuleBase" id="RU364069"/>
    </source>
</evidence>
<gene>
    <name evidence="2" type="primary">rfbC</name>
    <name evidence="2" type="ORF">SOJ16_001628</name>
</gene>
<comment type="subunit">
    <text evidence="1">Homodimer.</text>
</comment>
<comment type="catalytic activity">
    <reaction evidence="1">
        <text>dTDP-4-dehydro-6-deoxy-alpha-D-glucose = dTDP-4-dehydro-beta-L-rhamnose</text>
        <dbReference type="Rhea" id="RHEA:16969"/>
        <dbReference type="ChEBI" id="CHEBI:57649"/>
        <dbReference type="ChEBI" id="CHEBI:62830"/>
        <dbReference type="EC" id="5.1.3.13"/>
    </reaction>
</comment>
<dbReference type="PANTHER" id="PTHR21047">
    <property type="entry name" value="DTDP-6-DEOXY-D-GLUCOSE-3,5 EPIMERASE"/>
    <property type="match status" value="1"/>
</dbReference>
<reference evidence="2 3" key="1">
    <citation type="submission" date="2023-12" db="EMBL/GenBank/DDBJ databases">
        <authorList>
            <person name="Manesh M.J.H."/>
            <person name="Bing R.G."/>
            <person name="Willard D.J."/>
            <person name="Kelly R.M."/>
        </authorList>
    </citation>
    <scope>NUCLEOTIDE SEQUENCE [LARGE SCALE GENOMIC DNA]</scope>
    <source>
        <strain evidence="2 3">DSM 8977</strain>
    </source>
</reference>
<proteinExistence type="inferred from homology"/>